<sequence>GLQICICFYGLAVFLETPAPLRKGRAFYIVTSFVLLATSTLAMAFTGVISHNAIQVLGSTEALIASETDDWTDIMSKMPTILNLFTITLADGVLLLRCYVFWKTQWLVLAVPALAYIGAIGVLITTMTISATGLVANGYLLQSLSTLSTVVFNVTATSLIIIRLTTFRRRISALLQPSVKRSLYSGPVAILIESALPLAIFGFLFSEEPEDIDRYIRLAPAALRFTATQERVASILQTLHETFAVLAPQLIIFRVTTGRS</sequence>
<feature type="non-terminal residue" evidence="2">
    <location>
        <position position="1"/>
    </location>
</feature>
<protein>
    <submittedName>
        <fullName evidence="2">Uncharacterized protein</fullName>
    </submittedName>
</protein>
<reference evidence="2 3" key="1">
    <citation type="journal article" date="2019" name="Nat. Ecol. Evol.">
        <title>Megaphylogeny resolves global patterns of mushroom evolution.</title>
        <authorList>
            <person name="Varga T."/>
            <person name="Krizsan K."/>
            <person name="Foldi C."/>
            <person name="Dima B."/>
            <person name="Sanchez-Garcia M."/>
            <person name="Sanchez-Ramirez S."/>
            <person name="Szollosi G.J."/>
            <person name="Szarkandi J.G."/>
            <person name="Papp V."/>
            <person name="Albert L."/>
            <person name="Andreopoulos W."/>
            <person name="Angelini C."/>
            <person name="Antonin V."/>
            <person name="Barry K.W."/>
            <person name="Bougher N.L."/>
            <person name="Buchanan P."/>
            <person name="Buyck B."/>
            <person name="Bense V."/>
            <person name="Catcheside P."/>
            <person name="Chovatia M."/>
            <person name="Cooper J."/>
            <person name="Damon W."/>
            <person name="Desjardin D."/>
            <person name="Finy P."/>
            <person name="Geml J."/>
            <person name="Haridas S."/>
            <person name="Hughes K."/>
            <person name="Justo A."/>
            <person name="Karasinski D."/>
            <person name="Kautmanova I."/>
            <person name="Kiss B."/>
            <person name="Kocsube S."/>
            <person name="Kotiranta H."/>
            <person name="LaButti K.M."/>
            <person name="Lechner B.E."/>
            <person name="Liimatainen K."/>
            <person name="Lipzen A."/>
            <person name="Lukacs Z."/>
            <person name="Mihaltcheva S."/>
            <person name="Morgado L.N."/>
            <person name="Niskanen T."/>
            <person name="Noordeloos M.E."/>
            <person name="Ohm R.A."/>
            <person name="Ortiz-Santana B."/>
            <person name="Ovrebo C."/>
            <person name="Racz N."/>
            <person name="Riley R."/>
            <person name="Savchenko A."/>
            <person name="Shiryaev A."/>
            <person name="Soop K."/>
            <person name="Spirin V."/>
            <person name="Szebenyi C."/>
            <person name="Tomsovsky M."/>
            <person name="Tulloss R.E."/>
            <person name="Uehling J."/>
            <person name="Grigoriev I.V."/>
            <person name="Vagvolgyi C."/>
            <person name="Papp T."/>
            <person name="Martin F.M."/>
            <person name="Miettinen O."/>
            <person name="Hibbett D.S."/>
            <person name="Nagy L.G."/>
        </authorList>
    </citation>
    <scope>NUCLEOTIDE SEQUENCE [LARGE SCALE GENOMIC DNA]</scope>
    <source>
        <strain evidence="2 3">CBS 121175</strain>
    </source>
</reference>
<feature type="transmembrane region" description="Helical" evidence="1">
    <location>
        <begin position="183"/>
        <end position="205"/>
    </location>
</feature>
<feature type="transmembrane region" description="Helical" evidence="1">
    <location>
        <begin position="107"/>
        <end position="127"/>
    </location>
</feature>
<dbReference type="AlphaFoldDB" id="A0A5C3KS86"/>
<dbReference type="Proteomes" id="UP000307440">
    <property type="component" value="Unassembled WGS sequence"/>
</dbReference>
<keyword evidence="1" id="KW-0812">Transmembrane</keyword>
<name>A0A5C3KS86_COPMA</name>
<dbReference type="OrthoDB" id="2751465at2759"/>
<keyword evidence="3" id="KW-1185">Reference proteome</keyword>
<evidence type="ECO:0000313" key="3">
    <source>
        <dbReference type="Proteomes" id="UP000307440"/>
    </source>
</evidence>
<keyword evidence="1" id="KW-1133">Transmembrane helix</keyword>
<feature type="transmembrane region" description="Helical" evidence="1">
    <location>
        <begin position="26"/>
        <end position="49"/>
    </location>
</feature>
<gene>
    <name evidence="2" type="ORF">FA15DRAFT_557659</name>
</gene>
<feature type="transmembrane region" description="Helical" evidence="1">
    <location>
        <begin position="139"/>
        <end position="162"/>
    </location>
</feature>
<proteinExistence type="predicted"/>
<feature type="transmembrane region" description="Helical" evidence="1">
    <location>
        <begin position="81"/>
        <end position="100"/>
    </location>
</feature>
<evidence type="ECO:0000313" key="2">
    <source>
        <dbReference type="EMBL" id="TFK18638.1"/>
    </source>
</evidence>
<dbReference type="EMBL" id="ML210387">
    <property type="protein sequence ID" value="TFK18638.1"/>
    <property type="molecule type" value="Genomic_DNA"/>
</dbReference>
<dbReference type="STRING" id="230819.A0A5C3KS86"/>
<keyword evidence="1" id="KW-0472">Membrane</keyword>
<accession>A0A5C3KS86</accession>
<organism evidence="2 3">
    <name type="scientific">Coprinopsis marcescibilis</name>
    <name type="common">Agaric fungus</name>
    <name type="synonym">Psathyrella marcescibilis</name>
    <dbReference type="NCBI Taxonomy" id="230819"/>
    <lineage>
        <taxon>Eukaryota</taxon>
        <taxon>Fungi</taxon>
        <taxon>Dikarya</taxon>
        <taxon>Basidiomycota</taxon>
        <taxon>Agaricomycotina</taxon>
        <taxon>Agaricomycetes</taxon>
        <taxon>Agaricomycetidae</taxon>
        <taxon>Agaricales</taxon>
        <taxon>Agaricineae</taxon>
        <taxon>Psathyrellaceae</taxon>
        <taxon>Coprinopsis</taxon>
    </lineage>
</organism>
<feature type="non-terminal residue" evidence="2">
    <location>
        <position position="260"/>
    </location>
</feature>
<evidence type="ECO:0000256" key="1">
    <source>
        <dbReference type="SAM" id="Phobius"/>
    </source>
</evidence>